<feature type="transmembrane region" description="Helical" evidence="8">
    <location>
        <begin position="179"/>
        <end position="198"/>
    </location>
</feature>
<protein>
    <recommendedName>
        <fullName evidence="11">Urea transporter</fullName>
    </recommendedName>
</protein>
<evidence type="ECO:0000256" key="8">
    <source>
        <dbReference type="SAM" id="Phobius"/>
    </source>
</evidence>
<comment type="caution">
    <text evidence="9">The sequence shown here is derived from an EMBL/GenBank/DDBJ whole genome shotgun (WGS) entry which is preliminary data.</text>
</comment>
<evidence type="ECO:0000313" key="9">
    <source>
        <dbReference type="EMBL" id="KKA27960.1"/>
    </source>
</evidence>
<organism evidence="9 10">
    <name type="scientific">Thielaviopsis punctulata</name>
    <dbReference type="NCBI Taxonomy" id="72032"/>
    <lineage>
        <taxon>Eukaryota</taxon>
        <taxon>Fungi</taxon>
        <taxon>Dikarya</taxon>
        <taxon>Ascomycota</taxon>
        <taxon>Pezizomycotina</taxon>
        <taxon>Sordariomycetes</taxon>
        <taxon>Hypocreomycetidae</taxon>
        <taxon>Microascales</taxon>
        <taxon>Ceratocystidaceae</taxon>
        <taxon>Thielaviopsis</taxon>
    </lineage>
</organism>
<evidence type="ECO:0000256" key="3">
    <source>
        <dbReference type="ARBA" id="ARBA00022448"/>
    </source>
</evidence>
<sequence>MSNQPSHEASNAIIYVTYAIFLCVSPTSNLLLCGLILTVNSILGVAISWMLREKLSGQYFSSNRTQTALPLALNFMASGLGSGIFFSYPEMATITGVQGMIIYALSCGPPMLVFAYFGSLIRKQCPDGFVLTEWTRERFGTLASLYLSLMSLFTLFLYMVSELSAIGQVINTMTGLDGLAPIIVECVVTTIYTSLGGFRISFLTDTIQGVMIIGLIILASIAIGTTTHIDKQLIDQSGLLKPSLLGWQLLYILPVCVVFNNFFLSSFWLRTFASKSDKDLWLGASIAATIVTIVLVLVGMTGIIAVWAGLYTGAADQDPSISFFLLLEQLPTWVVGVVLLLSVAMSVAAFDSLQSAMVSTASNDFFRNKLNIWYVRFMVVAVMAPTVVIALKAPSVLQIYLISDLLSAAVIPILMLGLYRGFYWLRGFDVIVGGLGGILTVFIFGCIYYGDVRQGANLLLIEQGLTTGDWGVFGAFVAAPFGGVAWGFLAAAFRMSINYVLAKKNGTPFTDLDKPAPIALADASREPSAEYDGTVTKVEVPPGKFF</sequence>
<dbReference type="Proteomes" id="UP000033483">
    <property type="component" value="Unassembled WGS sequence"/>
</dbReference>
<evidence type="ECO:0000256" key="4">
    <source>
        <dbReference type="ARBA" id="ARBA00022692"/>
    </source>
</evidence>
<dbReference type="PANTHER" id="PTHR48086:SF10">
    <property type="entry name" value="AGR155CP"/>
    <property type="match status" value="1"/>
</dbReference>
<reference evidence="9 10" key="1">
    <citation type="submission" date="2015-03" db="EMBL/GenBank/DDBJ databases">
        <authorList>
            <person name="Radwan O."/>
            <person name="Al-Naeli F.A."/>
            <person name="Rendon G.A."/>
            <person name="Fields C."/>
        </authorList>
    </citation>
    <scope>NUCLEOTIDE SEQUENCE [LARGE SCALE GENOMIC DNA]</scope>
    <source>
        <strain evidence="9">CR-DP1</strain>
    </source>
</reference>
<feature type="transmembrane region" description="Helical" evidence="8">
    <location>
        <begin position="330"/>
        <end position="350"/>
    </location>
</feature>
<dbReference type="InterPro" id="IPR050277">
    <property type="entry name" value="Sodium:Solute_Symporter"/>
</dbReference>
<feature type="transmembrane region" description="Helical" evidence="8">
    <location>
        <begin position="34"/>
        <end position="51"/>
    </location>
</feature>
<evidence type="ECO:0000256" key="5">
    <source>
        <dbReference type="ARBA" id="ARBA00022989"/>
    </source>
</evidence>
<evidence type="ECO:0000256" key="6">
    <source>
        <dbReference type="ARBA" id="ARBA00023136"/>
    </source>
</evidence>
<feature type="transmembrane region" description="Helical" evidence="8">
    <location>
        <begin position="71"/>
        <end position="88"/>
    </location>
</feature>
<evidence type="ECO:0008006" key="11">
    <source>
        <dbReference type="Google" id="ProtNLM"/>
    </source>
</evidence>
<dbReference type="EMBL" id="LAEV01001486">
    <property type="protein sequence ID" value="KKA27960.1"/>
    <property type="molecule type" value="Genomic_DNA"/>
</dbReference>
<feature type="transmembrane region" description="Helical" evidence="8">
    <location>
        <begin position="100"/>
        <end position="118"/>
    </location>
</feature>
<feature type="transmembrane region" description="Helical" evidence="8">
    <location>
        <begin position="249"/>
        <end position="269"/>
    </location>
</feature>
<keyword evidence="3" id="KW-0813">Transport</keyword>
<dbReference type="Pfam" id="PF00474">
    <property type="entry name" value="SSF"/>
    <property type="match status" value="1"/>
</dbReference>
<feature type="transmembrane region" description="Helical" evidence="8">
    <location>
        <begin position="139"/>
        <end position="159"/>
    </location>
</feature>
<gene>
    <name evidence="9" type="ORF">TD95_001202</name>
</gene>
<feature type="transmembrane region" description="Helical" evidence="8">
    <location>
        <begin position="371"/>
        <end position="391"/>
    </location>
</feature>
<dbReference type="GO" id="GO:0005886">
    <property type="term" value="C:plasma membrane"/>
    <property type="evidence" value="ECO:0007669"/>
    <property type="project" value="TreeGrafter"/>
</dbReference>
<feature type="transmembrane region" description="Helical" evidence="8">
    <location>
        <begin position="281"/>
        <end position="310"/>
    </location>
</feature>
<dbReference type="Gene3D" id="1.20.1730.10">
    <property type="entry name" value="Sodium/glucose cotransporter"/>
    <property type="match status" value="1"/>
</dbReference>
<dbReference type="OrthoDB" id="6132759at2759"/>
<dbReference type="GO" id="GO:0015606">
    <property type="term" value="F:spermidine transmembrane transporter activity"/>
    <property type="evidence" value="ECO:0007669"/>
    <property type="project" value="TreeGrafter"/>
</dbReference>
<feature type="transmembrane region" description="Helical" evidence="8">
    <location>
        <begin position="430"/>
        <end position="450"/>
    </location>
</feature>
<comment type="subcellular location">
    <subcellularLocation>
        <location evidence="1">Membrane</location>
        <topology evidence="1">Multi-pass membrane protein</topology>
    </subcellularLocation>
</comment>
<feature type="transmembrane region" description="Helical" evidence="8">
    <location>
        <begin position="210"/>
        <end position="229"/>
    </location>
</feature>
<dbReference type="AlphaFoldDB" id="A0A0F4ZCL0"/>
<evidence type="ECO:0000256" key="7">
    <source>
        <dbReference type="RuleBase" id="RU362091"/>
    </source>
</evidence>
<dbReference type="InterPro" id="IPR001734">
    <property type="entry name" value="Na/solute_symporter"/>
</dbReference>
<keyword evidence="4 8" id="KW-0812">Transmembrane</keyword>
<evidence type="ECO:0000256" key="1">
    <source>
        <dbReference type="ARBA" id="ARBA00004141"/>
    </source>
</evidence>
<proteinExistence type="inferred from homology"/>
<keyword evidence="5 8" id="KW-1133">Transmembrane helix</keyword>
<evidence type="ECO:0000256" key="2">
    <source>
        <dbReference type="ARBA" id="ARBA00006434"/>
    </source>
</evidence>
<accession>A0A0F4ZCL0</accession>
<feature type="transmembrane region" description="Helical" evidence="8">
    <location>
        <begin position="470"/>
        <end position="493"/>
    </location>
</feature>
<dbReference type="InterPro" id="IPR038377">
    <property type="entry name" value="Na/Glc_symporter_sf"/>
</dbReference>
<keyword evidence="10" id="KW-1185">Reference proteome</keyword>
<keyword evidence="6 8" id="KW-0472">Membrane</keyword>
<evidence type="ECO:0000313" key="10">
    <source>
        <dbReference type="Proteomes" id="UP000033483"/>
    </source>
</evidence>
<dbReference type="PANTHER" id="PTHR48086">
    <property type="entry name" value="SODIUM/PROLINE SYMPORTER-RELATED"/>
    <property type="match status" value="1"/>
</dbReference>
<comment type="similarity">
    <text evidence="2 7">Belongs to the sodium:solute symporter (SSF) (TC 2.A.21) family.</text>
</comment>
<dbReference type="PROSITE" id="PS50283">
    <property type="entry name" value="NA_SOLUT_SYMP_3"/>
    <property type="match status" value="1"/>
</dbReference>
<name>A0A0F4ZCL0_9PEZI</name>
<feature type="transmembrane region" description="Helical" evidence="8">
    <location>
        <begin position="397"/>
        <end position="418"/>
    </location>
</feature>